<feature type="transmembrane region" description="Helical" evidence="7">
    <location>
        <begin position="178"/>
        <end position="199"/>
    </location>
</feature>
<evidence type="ECO:0000256" key="4">
    <source>
        <dbReference type="ARBA" id="ARBA00022989"/>
    </source>
</evidence>
<dbReference type="PROSITE" id="PS50850">
    <property type="entry name" value="MFS"/>
    <property type="match status" value="1"/>
</dbReference>
<evidence type="ECO:0000256" key="7">
    <source>
        <dbReference type="SAM" id="Phobius"/>
    </source>
</evidence>
<evidence type="ECO:0000256" key="3">
    <source>
        <dbReference type="ARBA" id="ARBA00022692"/>
    </source>
</evidence>
<feature type="transmembrane region" description="Helical" evidence="7">
    <location>
        <begin position="413"/>
        <end position="436"/>
    </location>
</feature>
<feature type="transmembrane region" description="Helical" evidence="7">
    <location>
        <begin position="145"/>
        <end position="166"/>
    </location>
</feature>
<dbReference type="InterPro" id="IPR036259">
    <property type="entry name" value="MFS_trans_sf"/>
</dbReference>
<dbReference type="SUPFAM" id="SSF103473">
    <property type="entry name" value="MFS general substrate transporter"/>
    <property type="match status" value="1"/>
</dbReference>
<evidence type="ECO:0000256" key="2">
    <source>
        <dbReference type="ARBA" id="ARBA00022448"/>
    </source>
</evidence>
<protein>
    <submittedName>
        <fullName evidence="9">MFS general substrate transporter</fullName>
    </submittedName>
</protein>
<feature type="transmembrane region" description="Helical" evidence="7">
    <location>
        <begin position="310"/>
        <end position="330"/>
    </location>
</feature>
<dbReference type="Gene3D" id="1.20.1250.20">
    <property type="entry name" value="MFS general substrate transporter like domains"/>
    <property type="match status" value="1"/>
</dbReference>
<feature type="transmembrane region" description="Helical" evidence="7">
    <location>
        <begin position="274"/>
        <end position="298"/>
    </location>
</feature>
<evidence type="ECO:0000313" key="9">
    <source>
        <dbReference type="EMBL" id="KAF2663992.1"/>
    </source>
</evidence>
<sequence>MKATNITSNDEHTPLLESSSSSIITPDTIKPPAEESDIIEEDDKTFNKTQVLLLALCRMVDPIAFFCIVPFINQMIFDITNIEEEDVGFYSGMIESLFSVVAMITMVPYGRLADRFGRKPVLVWSLAGVSVTCTLFGFSKTLWQMIVLRCLAGFFSGSVVSIRTMISENSTPTTQAAAFSWFAFFGNIGIFVGTLIGGLADPAAQYKGIFAEVRFFRAFPYALPTIISGSFVLIALLIAIFFVNETRDVEKSRKRGPEPSTWEVIRSPGVPNVLIVWCLCSMLGFAFTAVAPVFWFTSVEAGGFALTPQYISYFLAVAGISQAMWMLLVFPRLQPRIGTGALLRYCAILWPFLFALNPVANMVLRAHHDTVFWVVAPIATGLGSGCAMAFTASQIAVNDIAPSPGALGTINGIALSLSSGMRSFTPALFTSIFAIGVKDQIFGGYLVWIVMIGVTLLLGLALYWLPAKINEIPMKKASEQPSDDEEATIGS</sequence>
<keyword evidence="5 7" id="KW-0472">Membrane</keyword>
<organism evidence="9 10">
    <name type="scientific">Microthyrium microscopicum</name>
    <dbReference type="NCBI Taxonomy" id="703497"/>
    <lineage>
        <taxon>Eukaryota</taxon>
        <taxon>Fungi</taxon>
        <taxon>Dikarya</taxon>
        <taxon>Ascomycota</taxon>
        <taxon>Pezizomycotina</taxon>
        <taxon>Dothideomycetes</taxon>
        <taxon>Dothideomycetes incertae sedis</taxon>
        <taxon>Microthyriales</taxon>
        <taxon>Microthyriaceae</taxon>
        <taxon>Microthyrium</taxon>
    </lineage>
</organism>
<dbReference type="GO" id="GO:0016020">
    <property type="term" value="C:membrane"/>
    <property type="evidence" value="ECO:0007669"/>
    <property type="project" value="UniProtKB-SubCell"/>
</dbReference>
<gene>
    <name evidence="9" type="ORF">BT63DRAFT_407556</name>
</gene>
<dbReference type="PRINTS" id="PR01035">
    <property type="entry name" value="TCRTETA"/>
</dbReference>
<feature type="transmembrane region" description="Helical" evidence="7">
    <location>
        <begin position="51"/>
        <end position="72"/>
    </location>
</feature>
<feature type="domain" description="Major facilitator superfamily (MFS) profile" evidence="8">
    <location>
        <begin position="50"/>
        <end position="470"/>
    </location>
</feature>
<dbReference type="PANTHER" id="PTHR23504:SF3">
    <property type="entry name" value="MAJOR FACILITATOR SUPERFAMILY (MFS) PROFILE DOMAIN-CONTAINING PROTEIN"/>
    <property type="match status" value="1"/>
</dbReference>
<evidence type="ECO:0000259" key="8">
    <source>
        <dbReference type="PROSITE" id="PS50850"/>
    </source>
</evidence>
<keyword evidence="3 7" id="KW-0812">Transmembrane</keyword>
<dbReference type="PANTHER" id="PTHR23504">
    <property type="entry name" value="MAJOR FACILITATOR SUPERFAMILY DOMAIN-CONTAINING PROTEIN 10"/>
    <property type="match status" value="1"/>
</dbReference>
<feature type="transmembrane region" description="Helical" evidence="7">
    <location>
        <begin position="121"/>
        <end position="139"/>
    </location>
</feature>
<feature type="transmembrane region" description="Helical" evidence="7">
    <location>
        <begin position="87"/>
        <end position="109"/>
    </location>
</feature>
<accession>A0A6A6TW04</accession>
<dbReference type="InterPro" id="IPR001958">
    <property type="entry name" value="Tet-R_TetA/multi-R_MdtG-like"/>
</dbReference>
<dbReference type="Pfam" id="PF07690">
    <property type="entry name" value="MFS_1"/>
    <property type="match status" value="1"/>
</dbReference>
<feature type="transmembrane region" description="Helical" evidence="7">
    <location>
        <begin position="370"/>
        <end position="392"/>
    </location>
</feature>
<proteinExistence type="predicted"/>
<feature type="transmembrane region" description="Helical" evidence="7">
    <location>
        <begin position="342"/>
        <end position="364"/>
    </location>
</feature>
<dbReference type="CDD" id="cd17330">
    <property type="entry name" value="MFS_SLC46_TetA_like"/>
    <property type="match status" value="1"/>
</dbReference>
<comment type="subcellular location">
    <subcellularLocation>
        <location evidence="1">Membrane</location>
        <topology evidence="1">Multi-pass membrane protein</topology>
    </subcellularLocation>
</comment>
<dbReference type="AlphaFoldDB" id="A0A6A6TW04"/>
<name>A0A6A6TW04_9PEZI</name>
<dbReference type="Proteomes" id="UP000799302">
    <property type="component" value="Unassembled WGS sequence"/>
</dbReference>
<feature type="transmembrane region" description="Helical" evidence="7">
    <location>
        <begin position="219"/>
        <end position="243"/>
    </location>
</feature>
<feature type="region of interest" description="Disordered" evidence="6">
    <location>
        <begin position="1"/>
        <end position="29"/>
    </location>
</feature>
<dbReference type="InterPro" id="IPR011701">
    <property type="entry name" value="MFS"/>
</dbReference>
<evidence type="ECO:0000313" key="10">
    <source>
        <dbReference type="Proteomes" id="UP000799302"/>
    </source>
</evidence>
<keyword evidence="2" id="KW-0813">Transport</keyword>
<evidence type="ECO:0000256" key="1">
    <source>
        <dbReference type="ARBA" id="ARBA00004141"/>
    </source>
</evidence>
<keyword evidence="4 7" id="KW-1133">Transmembrane helix</keyword>
<reference evidence="9" key="1">
    <citation type="journal article" date="2020" name="Stud. Mycol.">
        <title>101 Dothideomycetes genomes: a test case for predicting lifestyles and emergence of pathogens.</title>
        <authorList>
            <person name="Haridas S."/>
            <person name="Albert R."/>
            <person name="Binder M."/>
            <person name="Bloem J."/>
            <person name="Labutti K."/>
            <person name="Salamov A."/>
            <person name="Andreopoulos B."/>
            <person name="Baker S."/>
            <person name="Barry K."/>
            <person name="Bills G."/>
            <person name="Bluhm B."/>
            <person name="Cannon C."/>
            <person name="Castanera R."/>
            <person name="Culley D."/>
            <person name="Daum C."/>
            <person name="Ezra D."/>
            <person name="Gonzalez J."/>
            <person name="Henrissat B."/>
            <person name="Kuo A."/>
            <person name="Liang C."/>
            <person name="Lipzen A."/>
            <person name="Lutzoni F."/>
            <person name="Magnuson J."/>
            <person name="Mondo S."/>
            <person name="Nolan M."/>
            <person name="Ohm R."/>
            <person name="Pangilinan J."/>
            <person name="Park H.-J."/>
            <person name="Ramirez L."/>
            <person name="Alfaro M."/>
            <person name="Sun H."/>
            <person name="Tritt A."/>
            <person name="Yoshinaga Y."/>
            <person name="Zwiers L.-H."/>
            <person name="Turgeon B."/>
            <person name="Goodwin S."/>
            <person name="Spatafora J."/>
            <person name="Crous P."/>
            <person name="Grigoriev I."/>
        </authorList>
    </citation>
    <scope>NUCLEOTIDE SEQUENCE</scope>
    <source>
        <strain evidence="9">CBS 115976</strain>
    </source>
</reference>
<keyword evidence="10" id="KW-1185">Reference proteome</keyword>
<evidence type="ECO:0000256" key="6">
    <source>
        <dbReference type="SAM" id="MobiDB-lite"/>
    </source>
</evidence>
<dbReference type="EMBL" id="MU004244">
    <property type="protein sequence ID" value="KAF2663992.1"/>
    <property type="molecule type" value="Genomic_DNA"/>
</dbReference>
<dbReference type="GO" id="GO:0022857">
    <property type="term" value="F:transmembrane transporter activity"/>
    <property type="evidence" value="ECO:0007669"/>
    <property type="project" value="InterPro"/>
</dbReference>
<evidence type="ECO:0000256" key="5">
    <source>
        <dbReference type="ARBA" id="ARBA00023136"/>
    </source>
</evidence>
<dbReference type="OrthoDB" id="419616at2759"/>
<dbReference type="InterPro" id="IPR020846">
    <property type="entry name" value="MFS_dom"/>
</dbReference>
<feature type="transmembrane region" description="Helical" evidence="7">
    <location>
        <begin position="442"/>
        <end position="465"/>
    </location>
</feature>